<organism evidence="1 2">
    <name type="scientific">Ohtaekwangia kribbensis</name>
    <dbReference type="NCBI Taxonomy" id="688913"/>
    <lineage>
        <taxon>Bacteria</taxon>
        <taxon>Pseudomonadati</taxon>
        <taxon>Bacteroidota</taxon>
        <taxon>Cytophagia</taxon>
        <taxon>Cytophagales</taxon>
        <taxon>Fulvivirgaceae</taxon>
        <taxon>Ohtaekwangia</taxon>
    </lineage>
</organism>
<dbReference type="Gene3D" id="2.180.10.10">
    <property type="entry name" value="RHS repeat-associated core"/>
    <property type="match status" value="2"/>
</dbReference>
<comment type="caution">
    <text evidence="1">The sequence shown here is derived from an EMBL/GenBank/DDBJ whole genome shotgun (WGS) entry which is preliminary data.</text>
</comment>
<name>A0ABW3JX77_9BACT</name>
<proteinExistence type="predicted"/>
<gene>
    <name evidence="1" type="ORF">ACFQ21_04625</name>
</gene>
<accession>A0ABW3JX77</accession>
<evidence type="ECO:0000313" key="1">
    <source>
        <dbReference type="EMBL" id="MFD0998575.1"/>
    </source>
</evidence>
<evidence type="ECO:0000313" key="2">
    <source>
        <dbReference type="Proteomes" id="UP001597112"/>
    </source>
</evidence>
<reference evidence="2" key="1">
    <citation type="journal article" date="2019" name="Int. J. Syst. Evol. Microbiol.">
        <title>The Global Catalogue of Microorganisms (GCM) 10K type strain sequencing project: providing services to taxonomists for standard genome sequencing and annotation.</title>
        <authorList>
            <consortium name="The Broad Institute Genomics Platform"/>
            <consortium name="The Broad Institute Genome Sequencing Center for Infectious Disease"/>
            <person name="Wu L."/>
            <person name="Ma J."/>
        </authorList>
    </citation>
    <scope>NUCLEOTIDE SEQUENCE [LARGE SCALE GENOMIC DNA]</scope>
    <source>
        <strain evidence="2">CCUG 58938</strain>
    </source>
</reference>
<sequence length="766" mass="85294">MNGNMTVDLNKGLSTPITYNYLNLPEVVTKSVNNIRYIYDATGRKLSQIVRTGLAVNQTDYAGEFIYENDFLRFVNHEEGRIVVSSEKLLYKHDGDVIEGLTALNTTLTPMTINGEKYISASSGGSGSGIFPIGNAINVVPGEKYLIRVKGYRSDYNVAIMVRRNNSTITYGSYLPALVANESWIEQIYVVPANTTTMEVGIGWNSPTGTAHLFLNAFELIKLESTTPEYQYNLKDHLGNVRLTFTTKQDIESNTATLEDENAEEEQGKFLRYDNTRIVNHFLFDHTKGSKPTQVEGGAQRLSGQGNEIYGLAKSLSVMPGDVINMEVYAKYIDPNESNRTAALNTLIMQIAAGTAPGGTVIDGGSYAASTSSFPFPADATQNTSSSSEASPKAFLSWLVYDRNYTLIASKSGFRQMSSVAKEDGSDVAHELLSGTVTITEPGYIYVFLSNEQGTNPYEVYFDDFMVEQVKSPVIQTQDYYPFGLTFNSYQRENSVDQRHLYNGKEQQNELGIDWLDYGARMYMPELGRWGVIDPHSYKYSSVSPYNYAFNNPITIVDPDGKDGVIYLQVLLNRKNIPAIDIKTLKLIVNKITLMLKEAGIDLRVEVHYSNRVMSKKEFYSREGAHKSDSYLLLGSNEQLVKAAKQATSKEGGWDERVSRTTYENENGVHSYDDHFGLLNSDNLAQNGIGKDGRMERYAGMVDKASKIAVHEDGHSKLNGHPSADKEGHVINTIMDENPGSVVNPKHDKWMIERLKKIHGSIPVSK</sequence>
<dbReference type="PANTHER" id="PTHR32305:SF15">
    <property type="entry name" value="PROTEIN RHSA-RELATED"/>
    <property type="match status" value="1"/>
</dbReference>
<protein>
    <submittedName>
        <fullName evidence="1">RHS repeat-associated core domain-containing protein</fullName>
    </submittedName>
</protein>
<dbReference type="InterPro" id="IPR050708">
    <property type="entry name" value="T6SS_VgrG/RHS"/>
</dbReference>
<dbReference type="Proteomes" id="UP001597112">
    <property type="component" value="Unassembled WGS sequence"/>
</dbReference>
<dbReference type="EMBL" id="JBHTKA010000001">
    <property type="protein sequence ID" value="MFD0998575.1"/>
    <property type="molecule type" value="Genomic_DNA"/>
</dbReference>
<dbReference type="NCBIfam" id="TIGR03696">
    <property type="entry name" value="Rhs_assc_core"/>
    <property type="match status" value="1"/>
</dbReference>
<dbReference type="RefSeq" id="WP_377575490.1">
    <property type="nucleotide sequence ID" value="NZ_JBHTKA010000001.1"/>
</dbReference>
<dbReference type="InterPro" id="IPR022385">
    <property type="entry name" value="Rhs_assc_core"/>
</dbReference>
<keyword evidence="2" id="KW-1185">Reference proteome</keyword>
<dbReference type="PANTHER" id="PTHR32305">
    <property type="match status" value="1"/>
</dbReference>